<dbReference type="OrthoDB" id="9801219at2"/>
<sequence>MRSAAFAVGKRRMDTGRPNIVTLTMNPALDITTCADQVRHTDKIRCGATRYDPGGGGINVARVAHVLDGPVVAVFTSGGPTGAMVADLVRREGVAYEPVEISGVTRESFTVNEGCTGKQYRFVLPGPHLTMTEQAQCVENLRRHAMSAEFVVASGSLPPGVDPRFYQQIADMCRESGVPLILDTSGGGLSHIESGVFVLKPSLRELRECTGKELTTEREQVAAARDLIDRGVTDVVIVSLGGDGALMVTARQSQRFKAVPVASGSGVGAGDAMVAAITVGLSRGWPLPKSVRYGIAAGAAMLLTPGTAVCRRAEVERLFALAAEPEDLTSGW</sequence>
<evidence type="ECO:0000256" key="5">
    <source>
        <dbReference type="ARBA" id="ARBA00022840"/>
    </source>
</evidence>
<dbReference type="EMBL" id="CP000480">
    <property type="protein sequence ID" value="ABK71658.1"/>
    <property type="molecule type" value="Genomic_DNA"/>
</dbReference>
<evidence type="ECO:0000256" key="3">
    <source>
        <dbReference type="ARBA" id="ARBA00022741"/>
    </source>
</evidence>
<dbReference type="CDD" id="cd01164">
    <property type="entry name" value="FruK_PfkB_like"/>
    <property type="match status" value="1"/>
</dbReference>
<dbReference type="PaxDb" id="246196-MSMEI_3857"/>
<dbReference type="InterPro" id="IPR017583">
    <property type="entry name" value="Tagatose/fructose_Pkinase"/>
</dbReference>
<keyword evidence="2 6" id="KW-0808">Transferase</keyword>
<dbReference type="PANTHER" id="PTHR46566:SF2">
    <property type="entry name" value="ATP-DEPENDENT 6-PHOSPHOFRUCTOKINASE ISOZYME 2"/>
    <property type="match status" value="1"/>
</dbReference>
<dbReference type="EC" id="2.7.1.11" evidence="8"/>
<keyword evidence="9" id="KW-1185">Reference proteome</keyword>
<dbReference type="GO" id="GO:0005829">
    <property type="term" value="C:cytosol"/>
    <property type="evidence" value="ECO:0007669"/>
    <property type="project" value="TreeGrafter"/>
</dbReference>
<dbReference type="PATRIC" id="fig|246196.19.peg.3888"/>
<proteinExistence type="inferred from homology"/>
<dbReference type="AlphaFoldDB" id="A0QZ99"/>
<dbReference type="RefSeq" id="WP_011729424.1">
    <property type="nucleotide sequence ID" value="NC_008596.1"/>
</dbReference>
<dbReference type="KEGG" id="msm:MSMEG_3947"/>
<evidence type="ECO:0000313" key="8">
    <source>
        <dbReference type="EMBL" id="ABK71658.1"/>
    </source>
</evidence>
<organism evidence="8 9">
    <name type="scientific">Mycolicibacterium smegmatis (strain ATCC 700084 / mc(2)155)</name>
    <name type="common">Mycobacterium smegmatis</name>
    <dbReference type="NCBI Taxonomy" id="246196"/>
    <lineage>
        <taxon>Bacteria</taxon>
        <taxon>Bacillati</taxon>
        <taxon>Actinomycetota</taxon>
        <taxon>Actinomycetes</taxon>
        <taxon>Mycobacteriales</taxon>
        <taxon>Mycobacteriaceae</taxon>
        <taxon>Mycolicibacterium</taxon>
    </lineage>
</organism>
<keyword evidence="3" id="KW-0547">Nucleotide-binding</keyword>
<dbReference type="NCBIfam" id="TIGR03168">
    <property type="entry name" value="1-PFK"/>
    <property type="match status" value="1"/>
</dbReference>
<dbReference type="GO" id="GO:0003872">
    <property type="term" value="F:6-phosphofructokinase activity"/>
    <property type="evidence" value="ECO:0007669"/>
    <property type="project" value="UniProtKB-EC"/>
</dbReference>
<gene>
    <name evidence="8" type="ordered locus">MSMEG_3947</name>
</gene>
<dbReference type="PANTHER" id="PTHR46566">
    <property type="entry name" value="1-PHOSPHOFRUCTOKINASE-RELATED"/>
    <property type="match status" value="1"/>
</dbReference>
<evidence type="ECO:0000256" key="1">
    <source>
        <dbReference type="ARBA" id="ARBA00010688"/>
    </source>
</evidence>
<dbReference type="eggNOG" id="COG1105">
    <property type="taxonomic scope" value="Bacteria"/>
</dbReference>
<dbReference type="Gene3D" id="3.40.1190.20">
    <property type="match status" value="1"/>
</dbReference>
<dbReference type="GO" id="GO:0005524">
    <property type="term" value="F:ATP binding"/>
    <property type="evidence" value="ECO:0007669"/>
    <property type="project" value="UniProtKB-KW"/>
</dbReference>
<accession>A0QZ99</accession>
<dbReference type="Proteomes" id="UP000000757">
    <property type="component" value="Chromosome"/>
</dbReference>
<keyword evidence="5" id="KW-0067">ATP-binding</keyword>
<dbReference type="Pfam" id="PF00294">
    <property type="entry name" value="PfkB"/>
    <property type="match status" value="1"/>
</dbReference>
<evidence type="ECO:0000256" key="2">
    <source>
        <dbReference type="ARBA" id="ARBA00022679"/>
    </source>
</evidence>
<reference evidence="8 9" key="1">
    <citation type="submission" date="2006-10" db="EMBL/GenBank/DDBJ databases">
        <authorList>
            <person name="Fleischmann R.D."/>
            <person name="Dodson R.J."/>
            <person name="Haft D.H."/>
            <person name="Merkel J.S."/>
            <person name="Nelson W.C."/>
            <person name="Fraser C.M."/>
        </authorList>
    </citation>
    <scope>NUCLEOTIDE SEQUENCE [LARGE SCALE GENOMIC DNA]</scope>
    <source>
        <strain evidence="9">ATCC 700084 / mc(2)155</strain>
    </source>
</reference>
<name>A0QZ99_MYCS2</name>
<feature type="domain" description="Carbohydrate kinase PfkB" evidence="7">
    <location>
        <begin position="25"/>
        <end position="310"/>
    </location>
</feature>
<evidence type="ECO:0000313" key="9">
    <source>
        <dbReference type="Proteomes" id="UP000000757"/>
    </source>
</evidence>
<dbReference type="SUPFAM" id="SSF53613">
    <property type="entry name" value="Ribokinase-like"/>
    <property type="match status" value="1"/>
</dbReference>
<dbReference type="PIRSF" id="PIRSF000535">
    <property type="entry name" value="1PFK/6PFK/LacC"/>
    <property type="match status" value="1"/>
</dbReference>
<dbReference type="InterPro" id="IPR029056">
    <property type="entry name" value="Ribokinase-like"/>
</dbReference>
<dbReference type="STRING" id="246196.MSMEG_3947"/>
<dbReference type="InterPro" id="IPR011611">
    <property type="entry name" value="PfkB_dom"/>
</dbReference>
<keyword evidence="4" id="KW-0418">Kinase</keyword>
<evidence type="ECO:0000256" key="4">
    <source>
        <dbReference type="ARBA" id="ARBA00022777"/>
    </source>
</evidence>
<evidence type="ECO:0000259" key="7">
    <source>
        <dbReference type="Pfam" id="PF00294"/>
    </source>
</evidence>
<evidence type="ECO:0000256" key="6">
    <source>
        <dbReference type="PIRNR" id="PIRNR000535"/>
    </source>
</evidence>
<dbReference type="GeneID" id="93458685"/>
<comment type="similarity">
    <text evidence="1">Belongs to the carbohydrate kinase PfkB family.</text>
</comment>
<protein>
    <submittedName>
        <fullName evidence="8">6-phosphofructokinase isozyme 2</fullName>
        <ecNumber evidence="8">2.7.1.11</ecNumber>
    </submittedName>
</protein>